<dbReference type="PIRSF" id="PIRSF000303">
    <property type="entry name" value="Glutathion_perox"/>
    <property type="match status" value="1"/>
</dbReference>
<dbReference type="InterPro" id="IPR036249">
    <property type="entry name" value="Thioredoxin-like_sf"/>
</dbReference>
<dbReference type="GO" id="GO:0034599">
    <property type="term" value="P:cellular response to oxidative stress"/>
    <property type="evidence" value="ECO:0007669"/>
    <property type="project" value="TreeGrafter"/>
</dbReference>
<keyword evidence="3" id="KW-0049">Antioxidant</keyword>
<evidence type="ECO:0000256" key="2">
    <source>
        <dbReference type="ARBA" id="ARBA00022559"/>
    </source>
</evidence>
<evidence type="ECO:0000256" key="5">
    <source>
        <dbReference type="ARBA" id="ARBA00049091"/>
    </source>
</evidence>
<keyword evidence="4 7" id="KW-0560">Oxidoreductase</keyword>
<evidence type="ECO:0000259" key="8">
    <source>
        <dbReference type="PROSITE" id="PS51352"/>
    </source>
</evidence>
<keyword evidence="2 7" id="KW-0575">Peroxidase</keyword>
<evidence type="ECO:0000256" key="3">
    <source>
        <dbReference type="ARBA" id="ARBA00022862"/>
    </source>
</evidence>
<evidence type="ECO:0000256" key="7">
    <source>
        <dbReference type="RuleBase" id="RU000499"/>
    </source>
</evidence>
<dbReference type="PANTHER" id="PTHR11592:SF78">
    <property type="entry name" value="GLUTATHIONE PEROXIDASE"/>
    <property type="match status" value="1"/>
</dbReference>
<comment type="caution">
    <text evidence="9">The sequence shown here is derived from an EMBL/GenBank/DDBJ whole genome shotgun (WGS) entry which is preliminary data.</text>
</comment>
<dbReference type="PROSITE" id="PS51355">
    <property type="entry name" value="GLUTATHIONE_PEROXID_3"/>
    <property type="match status" value="1"/>
</dbReference>
<feature type="active site" evidence="6">
    <location>
        <position position="59"/>
    </location>
</feature>
<dbReference type="EMBL" id="JAODAN010000006">
    <property type="protein sequence ID" value="KAK1923834.1"/>
    <property type="molecule type" value="Genomic_DNA"/>
</dbReference>
<dbReference type="CDD" id="cd00340">
    <property type="entry name" value="GSH_Peroxidase"/>
    <property type="match status" value="1"/>
</dbReference>
<feature type="domain" description="Thioredoxin" evidence="8">
    <location>
        <begin position="20"/>
        <end position="182"/>
    </location>
</feature>
<gene>
    <name evidence="9" type="ORF">DB88DRAFT_315031</name>
</gene>
<name>A0AAD9FNW3_PAPLA</name>
<dbReference type="Proteomes" id="UP001182556">
    <property type="component" value="Unassembled WGS sequence"/>
</dbReference>
<evidence type="ECO:0000256" key="4">
    <source>
        <dbReference type="ARBA" id="ARBA00023002"/>
    </source>
</evidence>
<evidence type="ECO:0000256" key="1">
    <source>
        <dbReference type="ARBA" id="ARBA00006926"/>
    </source>
</evidence>
<protein>
    <recommendedName>
        <fullName evidence="7">Glutathione peroxidase</fullName>
    </recommendedName>
</protein>
<evidence type="ECO:0000313" key="9">
    <source>
        <dbReference type="EMBL" id="KAK1923834.1"/>
    </source>
</evidence>
<keyword evidence="10" id="KW-1185">Reference proteome</keyword>
<evidence type="ECO:0000313" key="10">
    <source>
        <dbReference type="Proteomes" id="UP001182556"/>
    </source>
</evidence>
<dbReference type="AlphaFoldDB" id="A0AAD9FNW3"/>
<dbReference type="FunFam" id="3.40.30.10:FF:000010">
    <property type="entry name" value="Glutathione peroxidase"/>
    <property type="match status" value="1"/>
</dbReference>
<evidence type="ECO:0000256" key="6">
    <source>
        <dbReference type="PIRSR" id="PIRSR000303-1"/>
    </source>
</evidence>
<reference evidence="9" key="1">
    <citation type="submission" date="2023-02" db="EMBL/GenBank/DDBJ databases">
        <title>Identification and recombinant expression of a fungal hydrolase from Papiliotrema laurentii that hydrolyzes apple cutin and clears colloidal polyester polyurethane.</title>
        <authorList>
            <consortium name="DOE Joint Genome Institute"/>
            <person name="Roman V.A."/>
            <person name="Bojanowski C."/>
            <person name="Crable B.R."/>
            <person name="Wagner D.N."/>
            <person name="Hung C.S."/>
            <person name="Nadeau L.J."/>
            <person name="Schratz L."/>
            <person name="Haridas S."/>
            <person name="Pangilinan J."/>
            <person name="Lipzen A."/>
            <person name="Na H."/>
            <person name="Yan M."/>
            <person name="Ng V."/>
            <person name="Grigoriev I.V."/>
            <person name="Spatafora J.W."/>
            <person name="Barlow D."/>
            <person name="Biffinger J."/>
            <person name="Kelley-Loughnane N."/>
            <person name="Varaljay V.A."/>
            <person name="Crookes-Goodson W.J."/>
        </authorList>
    </citation>
    <scope>NUCLEOTIDE SEQUENCE</scope>
    <source>
        <strain evidence="9">5307AH</strain>
    </source>
</reference>
<accession>A0AAD9FNW3</accession>
<proteinExistence type="inferred from homology"/>
<dbReference type="PROSITE" id="PS51352">
    <property type="entry name" value="THIOREDOXIN_2"/>
    <property type="match status" value="1"/>
</dbReference>
<dbReference type="InterPro" id="IPR013766">
    <property type="entry name" value="Thioredoxin_domain"/>
</dbReference>
<dbReference type="Pfam" id="PF00255">
    <property type="entry name" value="GSHPx"/>
    <property type="match status" value="1"/>
</dbReference>
<organism evidence="9 10">
    <name type="scientific">Papiliotrema laurentii</name>
    <name type="common">Cryptococcus laurentii</name>
    <dbReference type="NCBI Taxonomy" id="5418"/>
    <lineage>
        <taxon>Eukaryota</taxon>
        <taxon>Fungi</taxon>
        <taxon>Dikarya</taxon>
        <taxon>Basidiomycota</taxon>
        <taxon>Agaricomycotina</taxon>
        <taxon>Tremellomycetes</taxon>
        <taxon>Tremellales</taxon>
        <taxon>Rhynchogastremaceae</taxon>
        <taxon>Papiliotrema</taxon>
    </lineage>
</organism>
<comment type="similarity">
    <text evidence="1 7">Belongs to the glutathione peroxidase family.</text>
</comment>
<comment type="catalytic activity">
    <reaction evidence="5">
        <text>a hydroperoxide + [thioredoxin]-dithiol = an alcohol + [thioredoxin]-disulfide + H2O</text>
        <dbReference type="Rhea" id="RHEA:62620"/>
        <dbReference type="Rhea" id="RHEA-COMP:10698"/>
        <dbReference type="Rhea" id="RHEA-COMP:10700"/>
        <dbReference type="ChEBI" id="CHEBI:15377"/>
        <dbReference type="ChEBI" id="CHEBI:29950"/>
        <dbReference type="ChEBI" id="CHEBI:30879"/>
        <dbReference type="ChEBI" id="CHEBI:35924"/>
        <dbReference type="ChEBI" id="CHEBI:50058"/>
        <dbReference type="EC" id="1.11.1.24"/>
    </reaction>
</comment>
<dbReference type="GO" id="GO:0140824">
    <property type="term" value="F:thioredoxin-dependent peroxiredoxin activity"/>
    <property type="evidence" value="ECO:0007669"/>
    <property type="project" value="UniProtKB-EC"/>
</dbReference>
<dbReference type="SUPFAM" id="SSF52833">
    <property type="entry name" value="Thioredoxin-like"/>
    <property type="match status" value="1"/>
</dbReference>
<dbReference type="Gene3D" id="3.40.30.10">
    <property type="entry name" value="Glutaredoxin"/>
    <property type="match status" value="1"/>
</dbReference>
<sequence>MFTNIRSTISGFLSESVDPSVNSKSFYDLKATLPGTKGEFDFANLKGKVTLIVNTASKCGYTYQYTGLEELHKTYGDRGLVVLGFPSNEFAGQDPGSDEQIAEFCQLNHGVTFPLMKKSEVNGKNMNDVFAWLKAHEGESGKINPIKWNFTKFLVDKEGKVVGRFGSGVKPEELKSEIEKYL</sequence>
<dbReference type="PANTHER" id="PTHR11592">
    <property type="entry name" value="GLUTATHIONE PEROXIDASE"/>
    <property type="match status" value="1"/>
</dbReference>
<dbReference type="InterPro" id="IPR000889">
    <property type="entry name" value="Glutathione_peroxidase"/>
</dbReference>
<dbReference type="PRINTS" id="PR01011">
    <property type="entry name" value="GLUTPROXDASE"/>
</dbReference>